<evidence type="ECO:0000256" key="4">
    <source>
        <dbReference type="ARBA" id="ARBA00022884"/>
    </source>
</evidence>
<evidence type="ECO:0000256" key="8">
    <source>
        <dbReference type="HAMAP-Rule" id="MF_00083"/>
    </source>
</evidence>
<dbReference type="Pfam" id="PF01195">
    <property type="entry name" value="Pept_tRNA_hydro"/>
    <property type="match status" value="1"/>
</dbReference>
<dbReference type="PANTHER" id="PTHR17224">
    <property type="entry name" value="PEPTIDYL-TRNA HYDROLASE"/>
    <property type="match status" value="1"/>
</dbReference>
<name>A0A2N9JLK8_9ACTN</name>
<keyword evidence="4 8" id="KW-0694">RNA-binding</keyword>
<dbReference type="GO" id="GO:0004045">
    <property type="term" value="F:peptidyl-tRNA hydrolase activity"/>
    <property type="evidence" value="ECO:0007669"/>
    <property type="project" value="UniProtKB-UniRule"/>
</dbReference>
<dbReference type="GO" id="GO:0072344">
    <property type="term" value="P:rescue of stalled ribosome"/>
    <property type="evidence" value="ECO:0007669"/>
    <property type="project" value="UniProtKB-UniRule"/>
</dbReference>
<comment type="subcellular location">
    <subcellularLocation>
        <location evidence="8">Cytoplasm</location>
    </subcellularLocation>
</comment>
<keyword evidence="10" id="KW-1185">Reference proteome</keyword>
<evidence type="ECO:0000256" key="6">
    <source>
        <dbReference type="ARBA" id="ARBA00048707"/>
    </source>
</evidence>
<dbReference type="FunFam" id="3.40.50.1470:FF:000001">
    <property type="entry name" value="Peptidyl-tRNA hydrolase"/>
    <property type="match status" value="1"/>
</dbReference>
<comment type="function">
    <text evidence="8">Catalyzes the release of premature peptidyl moieties from peptidyl-tRNA molecules trapped in stalled 50S ribosomal subunits, and thus maintains levels of free tRNAs and 50S ribosomes.</text>
</comment>
<keyword evidence="8" id="KW-0963">Cytoplasm</keyword>
<dbReference type="EC" id="3.1.1.29" evidence="1 8"/>
<comment type="catalytic activity">
    <reaction evidence="6 8">
        <text>an N-acyl-L-alpha-aminoacyl-tRNA + H2O = an N-acyl-L-amino acid + a tRNA + H(+)</text>
        <dbReference type="Rhea" id="RHEA:54448"/>
        <dbReference type="Rhea" id="RHEA-COMP:10123"/>
        <dbReference type="Rhea" id="RHEA-COMP:13883"/>
        <dbReference type="ChEBI" id="CHEBI:15377"/>
        <dbReference type="ChEBI" id="CHEBI:15378"/>
        <dbReference type="ChEBI" id="CHEBI:59874"/>
        <dbReference type="ChEBI" id="CHEBI:78442"/>
        <dbReference type="ChEBI" id="CHEBI:138191"/>
        <dbReference type="EC" id="3.1.1.29"/>
    </reaction>
</comment>
<dbReference type="OrthoDB" id="9800507at2"/>
<dbReference type="GO" id="GO:0005737">
    <property type="term" value="C:cytoplasm"/>
    <property type="evidence" value="ECO:0007669"/>
    <property type="project" value="UniProtKB-SubCell"/>
</dbReference>
<protein>
    <recommendedName>
        <fullName evidence="7 8">Peptidyl-tRNA hydrolase</fullName>
        <shortName evidence="8">Pth</shortName>
        <ecNumber evidence="1 8">3.1.1.29</ecNumber>
    </recommendedName>
</protein>
<feature type="site" description="Discriminates between blocked and unblocked aminoacyl-tRNA" evidence="8">
    <location>
        <position position="11"/>
    </location>
</feature>
<dbReference type="SUPFAM" id="SSF53178">
    <property type="entry name" value="Peptidyl-tRNA hydrolase-like"/>
    <property type="match status" value="1"/>
</dbReference>
<dbReference type="AlphaFoldDB" id="A0A2N9JLK8"/>
<evidence type="ECO:0000256" key="7">
    <source>
        <dbReference type="ARBA" id="ARBA00050038"/>
    </source>
</evidence>
<comment type="similarity">
    <text evidence="5 8">Belongs to the PTH family.</text>
</comment>
<accession>A0A2N9JLK8</accession>
<evidence type="ECO:0000256" key="1">
    <source>
        <dbReference type="ARBA" id="ARBA00013260"/>
    </source>
</evidence>
<comment type="function">
    <text evidence="8">Hydrolyzes ribosome-free peptidyl-tRNAs (with 1 or more amino acids incorporated), which drop off the ribosome during protein synthesis, or as a result of ribosome stalling.</text>
</comment>
<feature type="binding site" evidence="8">
    <location>
        <position position="16"/>
    </location>
    <ligand>
        <name>tRNA</name>
        <dbReference type="ChEBI" id="CHEBI:17843"/>
    </ligand>
</feature>
<reference evidence="9 10" key="1">
    <citation type="submission" date="2018-02" db="EMBL/GenBank/DDBJ databases">
        <authorList>
            <person name="Cohen D.B."/>
            <person name="Kent A.D."/>
        </authorList>
    </citation>
    <scope>NUCLEOTIDE SEQUENCE [LARGE SCALE GENOMIC DNA]</scope>
    <source>
        <strain evidence="9">1</strain>
    </source>
</reference>
<sequence length="199" mass="21156">MAAWLVVGLGNPGPTYAFHRHNVGFMVVDELARRAGAGFTAPRGMRADICETRLTALGMGGIGADAQRIVLVKPRTFMNDSGAAVAKACAYFGVKPAEVVVVHDELDLDFGRLRLKLGGGDNGHNGLKSIRSALGTGDFHRVRFGIGRPPGRQAPSDFVLTNFPASAREELALEIDRSADAVEALILRGLEAAQNTFNS</sequence>
<dbReference type="EMBL" id="LT985188">
    <property type="protein sequence ID" value="SPD88925.1"/>
    <property type="molecule type" value="Genomic_DNA"/>
</dbReference>
<dbReference type="InterPro" id="IPR036416">
    <property type="entry name" value="Pept_tRNA_hydro_sf"/>
</dbReference>
<dbReference type="PROSITE" id="PS01196">
    <property type="entry name" value="PEPT_TRNA_HYDROL_2"/>
    <property type="match status" value="1"/>
</dbReference>
<feature type="binding site" evidence="8">
    <location>
        <position position="125"/>
    </location>
    <ligand>
        <name>tRNA</name>
        <dbReference type="ChEBI" id="CHEBI:17843"/>
    </ligand>
</feature>
<dbReference type="GO" id="GO:0006515">
    <property type="term" value="P:protein quality control for misfolded or incompletely synthesized proteins"/>
    <property type="evidence" value="ECO:0007669"/>
    <property type="project" value="UniProtKB-UniRule"/>
</dbReference>
<comment type="subunit">
    <text evidence="8">Monomer.</text>
</comment>
<evidence type="ECO:0000313" key="9">
    <source>
        <dbReference type="EMBL" id="SPD88925.1"/>
    </source>
</evidence>
<feature type="site" description="Stabilizes the basic form of H active site to accept a proton" evidence="8">
    <location>
        <position position="104"/>
    </location>
</feature>
<dbReference type="NCBIfam" id="TIGR00447">
    <property type="entry name" value="pth"/>
    <property type="match status" value="1"/>
</dbReference>
<gene>
    <name evidence="8 9" type="primary">pth</name>
    <name evidence="9" type="ORF">MPLG2_3895</name>
</gene>
<keyword evidence="2 8" id="KW-0820">tRNA-binding</keyword>
<organism evidence="9 10">
    <name type="scientific">Micropruina glycogenica</name>
    <dbReference type="NCBI Taxonomy" id="75385"/>
    <lineage>
        <taxon>Bacteria</taxon>
        <taxon>Bacillati</taxon>
        <taxon>Actinomycetota</taxon>
        <taxon>Actinomycetes</taxon>
        <taxon>Propionibacteriales</taxon>
        <taxon>Nocardioidaceae</taxon>
        <taxon>Micropruina</taxon>
    </lineage>
</organism>
<feature type="active site" description="Proton acceptor" evidence="8">
    <location>
        <position position="21"/>
    </location>
</feature>
<dbReference type="KEGG" id="mgg:MPLG2_3895"/>
<dbReference type="Gene3D" id="3.40.50.1470">
    <property type="entry name" value="Peptidyl-tRNA hydrolase"/>
    <property type="match status" value="1"/>
</dbReference>
<proteinExistence type="inferred from homology"/>
<feature type="binding site" evidence="8">
    <location>
        <position position="79"/>
    </location>
    <ligand>
        <name>tRNA</name>
        <dbReference type="ChEBI" id="CHEBI:17843"/>
    </ligand>
</feature>
<keyword evidence="3 8" id="KW-0378">Hydrolase</keyword>
<feature type="binding site" evidence="8">
    <location>
        <position position="77"/>
    </location>
    <ligand>
        <name>tRNA</name>
        <dbReference type="ChEBI" id="CHEBI:17843"/>
    </ligand>
</feature>
<evidence type="ECO:0000256" key="5">
    <source>
        <dbReference type="ARBA" id="ARBA00038063"/>
    </source>
</evidence>
<evidence type="ECO:0000313" key="10">
    <source>
        <dbReference type="Proteomes" id="UP000238164"/>
    </source>
</evidence>
<dbReference type="RefSeq" id="WP_105187322.1">
    <property type="nucleotide sequence ID" value="NZ_BAAAGO010000016.1"/>
</dbReference>
<dbReference type="InterPro" id="IPR001328">
    <property type="entry name" value="Pept_tRNA_hydro"/>
</dbReference>
<dbReference type="HAMAP" id="MF_00083">
    <property type="entry name" value="Pept_tRNA_hydro_bact"/>
    <property type="match status" value="1"/>
</dbReference>
<dbReference type="GO" id="GO:0000049">
    <property type="term" value="F:tRNA binding"/>
    <property type="evidence" value="ECO:0007669"/>
    <property type="project" value="UniProtKB-UniRule"/>
</dbReference>
<evidence type="ECO:0000256" key="2">
    <source>
        <dbReference type="ARBA" id="ARBA00022555"/>
    </source>
</evidence>
<dbReference type="CDD" id="cd00462">
    <property type="entry name" value="PTH"/>
    <property type="match status" value="1"/>
</dbReference>
<dbReference type="InterPro" id="IPR018171">
    <property type="entry name" value="Pept_tRNA_hydro_CS"/>
</dbReference>
<dbReference type="Proteomes" id="UP000238164">
    <property type="component" value="Chromosome 1"/>
</dbReference>
<dbReference type="PANTHER" id="PTHR17224:SF1">
    <property type="entry name" value="PEPTIDYL-TRNA HYDROLASE"/>
    <property type="match status" value="1"/>
</dbReference>
<evidence type="ECO:0000256" key="3">
    <source>
        <dbReference type="ARBA" id="ARBA00022801"/>
    </source>
</evidence>